<sequence>MFTYTETQPRDSRFGGNRLEVARLHTDCTGRLNLGGMLLSPSLGQKDGSVLDGALAWFCGSPGLQVLTAVACVPSQASLNLHYLNQILNVKKQSVLSHASPVHWRTVSLGVVS</sequence>
<name>A0A8D2GST8_UROPR</name>
<accession>A0A8D2GST8</accession>
<proteinExistence type="predicted"/>
<reference evidence="1" key="1">
    <citation type="submission" date="2025-08" db="UniProtKB">
        <authorList>
            <consortium name="Ensembl"/>
        </authorList>
    </citation>
    <scope>IDENTIFICATION</scope>
</reference>
<keyword evidence="2" id="KW-1185">Reference proteome</keyword>
<organism evidence="1 2">
    <name type="scientific">Urocitellus parryii</name>
    <name type="common">Arctic ground squirrel</name>
    <name type="synonym">Spermophilus parryii</name>
    <dbReference type="NCBI Taxonomy" id="9999"/>
    <lineage>
        <taxon>Eukaryota</taxon>
        <taxon>Metazoa</taxon>
        <taxon>Chordata</taxon>
        <taxon>Craniata</taxon>
        <taxon>Vertebrata</taxon>
        <taxon>Euteleostomi</taxon>
        <taxon>Mammalia</taxon>
        <taxon>Eutheria</taxon>
        <taxon>Euarchontoglires</taxon>
        <taxon>Glires</taxon>
        <taxon>Rodentia</taxon>
        <taxon>Sciuromorpha</taxon>
        <taxon>Sciuridae</taxon>
        <taxon>Xerinae</taxon>
        <taxon>Marmotini</taxon>
        <taxon>Urocitellus</taxon>
    </lineage>
</organism>
<dbReference type="Ensembl" id="ENSUPAT00010004229.1">
    <property type="protein sequence ID" value="ENSUPAP00010003676.1"/>
    <property type="gene ID" value="ENSUPAG00010003007.1"/>
</dbReference>
<dbReference type="AlphaFoldDB" id="A0A8D2GST8"/>
<reference evidence="1" key="2">
    <citation type="submission" date="2025-09" db="UniProtKB">
        <authorList>
            <consortium name="Ensembl"/>
        </authorList>
    </citation>
    <scope>IDENTIFICATION</scope>
</reference>
<protein>
    <submittedName>
        <fullName evidence="1">Uncharacterized protein</fullName>
    </submittedName>
</protein>
<evidence type="ECO:0000313" key="2">
    <source>
        <dbReference type="Proteomes" id="UP000694417"/>
    </source>
</evidence>
<dbReference type="Proteomes" id="UP000694417">
    <property type="component" value="Unplaced"/>
</dbReference>
<evidence type="ECO:0000313" key="1">
    <source>
        <dbReference type="Ensembl" id="ENSUPAP00010003676.1"/>
    </source>
</evidence>